<feature type="region of interest" description="Disordered" evidence="2">
    <location>
        <begin position="541"/>
        <end position="608"/>
    </location>
</feature>
<evidence type="ECO:0000256" key="1">
    <source>
        <dbReference type="PROSITE-ProRule" id="PRU00221"/>
    </source>
</evidence>
<feature type="compositionally biased region" description="Pro residues" evidence="2">
    <location>
        <begin position="573"/>
        <end position="608"/>
    </location>
</feature>
<sequence>MSCCVAEDGFLSLHRSGCVRFYTSDGSLKAPPTRNTVPYKGVAFTHVPGRLVGWGGGEKLTLLDTNLTPLAHAQDELDIRVCQMLEGSRELVTAGAGNVCVWSLGHMVCRVCVVDGFEGECVFTQLALVPGAAQKAPRALAVCGRSVCVVDLKQGSVLEHRTNLHRREITALVYCPLQDVVVTASKDVIMRVWGSHWELLTTFVGHTAVVTSLLLCPMSGLLLSSSLDCTLRYWSLQTGDQVKILTPPTGSAPPLSVGGPSSASTFFSFSTSNVDFWTFNRLYELHCKLREDSDVRPIRQILATPPGPHYPSRVVCVHGESDVTLVAAGTGEVITVFRGGVRVRCADYCLYREVLMVLTEEGAVIKASTLTNPGTLLSTWTNRENGRGKACCMALYCHVVDEETLLEEWKNLQEERGEKPRLRKQLEEDKNRFLVMLGHHSGCVSVMQMDSGRVQYTGSAHNGQNITIIQAYPENNLLLTAGEDNSVLIWSVCPYVEECVCVQTSVLCTHTPNKVDSVQCLDQEEDDEFSMNQFLHLIETSSETESLTPPPPVTPPPEKPPPEKPKYTLKPLKPLPPIKTTPPPTPPKLVPPPSVATPPPPPPPPPPLPDFLNQFLQEEWFQNIGVAVCMLQALGVANAHQWLLPQLESWILEAQKHADPQSCLRESAHRWLNSWTEKYKIYKSAGRKSAVVSKVISPAEVLGYFCWVQQEAQVRPRDRNDTVRQDTQYYRWKAVHRLGETNSMTRVRELRGPCFPPLTSRSPLVPGFTRLLSLPLPRVTGSSFPFALEVQCLKQAPRQRYFLLERSYVQT</sequence>
<dbReference type="PANTHER" id="PTHR45532:SF1">
    <property type="entry name" value="WD REPEAT-CONTAINING PROTEIN 97"/>
    <property type="match status" value="1"/>
</dbReference>
<name>A0AAD5FSS8_SILAS</name>
<keyword evidence="1" id="KW-0853">WD repeat</keyword>
<dbReference type="SUPFAM" id="SSF50978">
    <property type="entry name" value="WD40 repeat-like"/>
    <property type="match status" value="1"/>
</dbReference>
<dbReference type="Proteomes" id="UP001205998">
    <property type="component" value="Unassembled WGS sequence"/>
</dbReference>
<organism evidence="3 4">
    <name type="scientific">Silurus asotus</name>
    <name type="common">Amur catfish</name>
    <name type="synonym">Parasilurus asotus</name>
    <dbReference type="NCBI Taxonomy" id="30991"/>
    <lineage>
        <taxon>Eukaryota</taxon>
        <taxon>Metazoa</taxon>
        <taxon>Chordata</taxon>
        <taxon>Craniata</taxon>
        <taxon>Vertebrata</taxon>
        <taxon>Euteleostomi</taxon>
        <taxon>Actinopterygii</taxon>
        <taxon>Neopterygii</taxon>
        <taxon>Teleostei</taxon>
        <taxon>Ostariophysi</taxon>
        <taxon>Siluriformes</taxon>
        <taxon>Siluridae</taxon>
        <taxon>Silurus</taxon>
    </lineage>
</organism>
<dbReference type="PROSITE" id="PS50082">
    <property type="entry name" value="WD_REPEATS_2"/>
    <property type="match status" value="3"/>
</dbReference>
<feature type="repeat" description="WD" evidence="1">
    <location>
        <begin position="162"/>
        <end position="193"/>
    </location>
</feature>
<dbReference type="Pfam" id="PF00400">
    <property type="entry name" value="WD40"/>
    <property type="match status" value="2"/>
</dbReference>
<dbReference type="AlphaFoldDB" id="A0AAD5FSS8"/>
<dbReference type="InterPro" id="IPR015943">
    <property type="entry name" value="WD40/YVTN_repeat-like_dom_sf"/>
</dbReference>
<dbReference type="SMART" id="SM00320">
    <property type="entry name" value="WD40"/>
    <property type="match status" value="4"/>
</dbReference>
<dbReference type="EMBL" id="MU550780">
    <property type="protein sequence ID" value="KAI5627326.1"/>
    <property type="molecule type" value="Genomic_DNA"/>
</dbReference>
<reference evidence="3" key="1">
    <citation type="submission" date="2018-07" db="EMBL/GenBank/DDBJ databases">
        <title>Comparative genomics of catfishes provides insights into carnivory and benthic adaptation.</title>
        <authorList>
            <person name="Zhang Y."/>
            <person name="Wang D."/>
            <person name="Peng Z."/>
            <person name="Zheng S."/>
            <person name="Shao F."/>
            <person name="Tao W."/>
        </authorList>
    </citation>
    <scope>NUCLEOTIDE SEQUENCE</scope>
    <source>
        <strain evidence="3">Chongqing</strain>
    </source>
</reference>
<gene>
    <name evidence="3" type="ORF">C0J50_13109</name>
</gene>
<evidence type="ECO:0000313" key="4">
    <source>
        <dbReference type="Proteomes" id="UP001205998"/>
    </source>
</evidence>
<dbReference type="PANTHER" id="PTHR45532">
    <property type="entry name" value="WD REPEAT-CONTAINING PROTEIN 97"/>
    <property type="match status" value="1"/>
</dbReference>
<keyword evidence="4" id="KW-1185">Reference proteome</keyword>
<accession>A0AAD5FSS8</accession>
<protein>
    <submittedName>
        <fullName evidence="3">WD repeat-containing protein 97 isoform X2</fullName>
    </submittedName>
</protein>
<evidence type="ECO:0000313" key="3">
    <source>
        <dbReference type="EMBL" id="KAI5627326.1"/>
    </source>
</evidence>
<evidence type="ECO:0000256" key="2">
    <source>
        <dbReference type="SAM" id="MobiDB-lite"/>
    </source>
</evidence>
<dbReference type="SUPFAM" id="SSF50998">
    <property type="entry name" value="Quinoprotein alcohol dehydrogenase-like"/>
    <property type="match status" value="1"/>
</dbReference>
<dbReference type="Gene3D" id="2.130.10.10">
    <property type="entry name" value="YVTN repeat-like/Quinoprotein amine dehydrogenase"/>
    <property type="match status" value="2"/>
</dbReference>
<dbReference type="PROSITE" id="PS50294">
    <property type="entry name" value="WD_REPEATS_REGION"/>
    <property type="match status" value="1"/>
</dbReference>
<feature type="repeat" description="WD" evidence="1">
    <location>
        <begin position="459"/>
        <end position="492"/>
    </location>
</feature>
<dbReference type="InterPro" id="IPR001680">
    <property type="entry name" value="WD40_rpt"/>
</dbReference>
<feature type="repeat" description="WD" evidence="1">
    <location>
        <begin position="203"/>
        <end position="244"/>
    </location>
</feature>
<dbReference type="InterPro" id="IPR011047">
    <property type="entry name" value="Quinoprotein_ADH-like_sf"/>
</dbReference>
<comment type="caution">
    <text evidence="3">The sequence shown here is derived from an EMBL/GenBank/DDBJ whole genome shotgun (WGS) entry which is preliminary data.</text>
</comment>
<dbReference type="InterPro" id="IPR036322">
    <property type="entry name" value="WD40_repeat_dom_sf"/>
</dbReference>
<feature type="compositionally biased region" description="Pro residues" evidence="2">
    <location>
        <begin position="548"/>
        <end position="559"/>
    </location>
</feature>
<proteinExistence type="predicted"/>